<reference evidence="2 3" key="1">
    <citation type="submission" date="2018-06" db="EMBL/GenBank/DDBJ databases">
        <authorList>
            <consortium name="Pathogen Informatics"/>
            <person name="Doyle S."/>
        </authorList>
    </citation>
    <scope>NUCLEOTIDE SEQUENCE [LARGE SCALE GENOMIC DNA]</scope>
    <source>
        <strain evidence="2 3">NCTC11532</strain>
    </source>
</reference>
<dbReference type="EMBL" id="UGPB01000001">
    <property type="protein sequence ID" value="STY29055.1"/>
    <property type="molecule type" value="Genomic_DNA"/>
</dbReference>
<feature type="domain" description="N-acetyltransferase" evidence="1">
    <location>
        <begin position="7"/>
        <end position="177"/>
    </location>
</feature>
<name>A0A378LQ09_9GAMM</name>
<dbReference type="InterPro" id="IPR000182">
    <property type="entry name" value="GNAT_dom"/>
</dbReference>
<evidence type="ECO:0000313" key="3">
    <source>
        <dbReference type="Proteomes" id="UP000255297"/>
    </source>
</evidence>
<gene>
    <name evidence="2" type="primary">aacA-aphD_1</name>
    <name evidence="2" type="ORF">NCTC11532_01234</name>
</gene>
<dbReference type="Gene3D" id="3.40.630.30">
    <property type="match status" value="1"/>
</dbReference>
<proteinExistence type="predicted"/>
<organism evidence="2 3">
    <name type="scientific">Legionella wadsworthii</name>
    <dbReference type="NCBI Taxonomy" id="28088"/>
    <lineage>
        <taxon>Bacteria</taxon>
        <taxon>Pseudomonadati</taxon>
        <taxon>Pseudomonadota</taxon>
        <taxon>Gammaproteobacteria</taxon>
        <taxon>Legionellales</taxon>
        <taxon>Legionellaceae</taxon>
        <taxon>Legionella</taxon>
    </lineage>
</organism>
<sequence>MNQIESLHFKILDETDLILLYQWFEEPTINQWYAKGRSWSFENIKKKYLPRILGKEKIPSFIIYIEDIPLGYIPYYSLSDYFPEGIMHSNHFLFHLYRPDELVGIDLFIAFKDKRGKGLGVHILNNFLRKLPSNIHAVILDPESHNQPAICCYEKAGFKCTDYSEDETHVLLIKTLQ</sequence>
<dbReference type="InterPro" id="IPR016181">
    <property type="entry name" value="Acyl_CoA_acyltransferase"/>
</dbReference>
<dbReference type="PROSITE" id="PS51186">
    <property type="entry name" value="GNAT"/>
    <property type="match status" value="1"/>
</dbReference>
<protein>
    <submittedName>
        <fullName evidence="2">Aminoglycoside 6'-N-acetyltransferase</fullName>
    </submittedName>
</protein>
<dbReference type="Pfam" id="PF13523">
    <property type="entry name" value="Acetyltransf_8"/>
    <property type="match status" value="1"/>
</dbReference>
<dbReference type="SUPFAM" id="SSF55729">
    <property type="entry name" value="Acyl-CoA N-acyltransferases (Nat)"/>
    <property type="match status" value="1"/>
</dbReference>
<evidence type="ECO:0000313" key="2">
    <source>
        <dbReference type="EMBL" id="STY29055.1"/>
    </source>
</evidence>
<keyword evidence="2" id="KW-0808">Transferase</keyword>
<accession>A0A378LQ09</accession>
<dbReference type="OrthoDB" id="336415at2"/>
<dbReference type="GO" id="GO:0016747">
    <property type="term" value="F:acyltransferase activity, transferring groups other than amino-acyl groups"/>
    <property type="evidence" value="ECO:0007669"/>
    <property type="project" value="InterPro"/>
</dbReference>
<evidence type="ECO:0000259" key="1">
    <source>
        <dbReference type="PROSITE" id="PS51186"/>
    </source>
</evidence>
<dbReference type="AlphaFoldDB" id="A0A378LQ09"/>
<dbReference type="RefSeq" id="WP_031566216.1">
    <property type="nucleotide sequence ID" value="NZ_CAAAIS010000010.1"/>
</dbReference>
<keyword evidence="3" id="KW-1185">Reference proteome</keyword>
<dbReference type="STRING" id="1122170.GCA_000701265_01250"/>
<dbReference type="Proteomes" id="UP000255297">
    <property type="component" value="Unassembled WGS sequence"/>
</dbReference>